<gene>
    <name evidence="2" type="ORF">KSZ_51140</name>
</gene>
<protein>
    <recommendedName>
        <fullName evidence="1">Thioredoxin-like fold domain-containing protein</fullName>
    </recommendedName>
</protein>
<dbReference type="Gene3D" id="3.40.30.10">
    <property type="entry name" value="Glutaredoxin"/>
    <property type="match status" value="1"/>
</dbReference>
<dbReference type="SUPFAM" id="SSF52833">
    <property type="entry name" value="Thioredoxin-like"/>
    <property type="match status" value="1"/>
</dbReference>
<evidence type="ECO:0000259" key="1">
    <source>
        <dbReference type="Pfam" id="PF13192"/>
    </source>
</evidence>
<name>A0ABQ3VP06_9CHLR</name>
<sequence>MAFISPQDQQTLRTLFSQELQNDVTLLYFTQLESVMRVRGQECTTCKDTRELLEEVTGLSEKIHLTVKDFVQDEPEAQRLGVTHIPATILQGSAKGAVRFFGVPAGYEFSTLIEDILDISKGTTKLHSTTQEAVSKIDHDLHIQVFVTPT</sequence>
<proteinExistence type="predicted"/>
<accession>A0ABQ3VP06</accession>
<comment type="caution">
    <text evidence="2">The sequence shown here is derived from an EMBL/GenBank/DDBJ whole genome shotgun (WGS) entry which is preliminary data.</text>
</comment>
<organism evidence="2 3">
    <name type="scientific">Dictyobacter formicarum</name>
    <dbReference type="NCBI Taxonomy" id="2778368"/>
    <lineage>
        <taxon>Bacteria</taxon>
        <taxon>Bacillati</taxon>
        <taxon>Chloroflexota</taxon>
        <taxon>Ktedonobacteria</taxon>
        <taxon>Ktedonobacterales</taxon>
        <taxon>Dictyobacteraceae</taxon>
        <taxon>Dictyobacter</taxon>
    </lineage>
</organism>
<dbReference type="PANTHER" id="PTHR37170">
    <property type="entry name" value="GLUTAREDOXIN-RELATED"/>
    <property type="match status" value="1"/>
</dbReference>
<keyword evidence="3" id="KW-1185">Reference proteome</keyword>
<dbReference type="PANTHER" id="PTHR37170:SF1">
    <property type="entry name" value="GLUTAREDOXIN-LIKE PROTEIN"/>
    <property type="match status" value="1"/>
</dbReference>
<feature type="domain" description="Thioredoxin-like fold" evidence="1">
    <location>
        <begin position="38"/>
        <end position="113"/>
    </location>
</feature>
<dbReference type="EMBL" id="BNJJ01000015">
    <property type="protein sequence ID" value="GHO87108.1"/>
    <property type="molecule type" value="Genomic_DNA"/>
</dbReference>
<dbReference type="InterPro" id="IPR036249">
    <property type="entry name" value="Thioredoxin-like_sf"/>
</dbReference>
<dbReference type="RefSeq" id="WP_201364689.1">
    <property type="nucleotide sequence ID" value="NZ_BNJJ01000015.1"/>
</dbReference>
<evidence type="ECO:0000313" key="2">
    <source>
        <dbReference type="EMBL" id="GHO87108.1"/>
    </source>
</evidence>
<reference evidence="2 3" key="1">
    <citation type="journal article" date="2021" name="Int. J. Syst. Evol. Microbiol.">
        <title>Reticulibacter mediterranei gen. nov., sp. nov., within the new family Reticulibacteraceae fam. nov., and Ktedonospora formicarum gen. nov., sp. nov., Ktedonobacter robiniae sp. nov., Dictyobacter formicarum sp. nov. and Dictyobacter arantiisoli sp. nov., belonging to the class Ktedonobacteria.</title>
        <authorList>
            <person name="Yabe S."/>
            <person name="Zheng Y."/>
            <person name="Wang C.M."/>
            <person name="Sakai Y."/>
            <person name="Abe K."/>
            <person name="Yokota A."/>
            <person name="Donadio S."/>
            <person name="Cavaletti L."/>
            <person name="Monciardini P."/>
        </authorList>
    </citation>
    <scope>NUCLEOTIDE SEQUENCE [LARGE SCALE GENOMIC DNA]</scope>
    <source>
        <strain evidence="2 3">SOSP1-9</strain>
    </source>
</reference>
<dbReference type="InterPro" id="IPR012336">
    <property type="entry name" value="Thioredoxin-like_fold"/>
</dbReference>
<evidence type="ECO:0000313" key="3">
    <source>
        <dbReference type="Proteomes" id="UP000635565"/>
    </source>
</evidence>
<dbReference type="Proteomes" id="UP000635565">
    <property type="component" value="Unassembled WGS sequence"/>
</dbReference>
<dbReference type="Pfam" id="PF13192">
    <property type="entry name" value="Thioredoxin_3"/>
    <property type="match status" value="1"/>
</dbReference>